<dbReference type="GO" id="GO:0004326">
    <property type="term" value="F:tetrahydrofolylpolyglutamate synthase activity"/>
    <property type="evidence" value="ECO:0007669"/>
    <property type="project" value="InterPro"/>
</dbReference>
<feature type="compositionally biased region" description="Low complexity" evidence="12">
    <location>
        <begin position="53"/>
        <end position="79"/>
    </location>
</feature>
<feature type="compositionally biased region" description="Low complexity" evidence="12">
    <location>
        <begin position="1053"/>
        <end position="1078"/>
    </location>
</feature>
<feature type="region of interest" description="Disordered" evidence="12">
    <location>
        <begin position="278"/>
        <end position="342"/>
    </location>
</feature>
<evidence type="ECO:0000256" key="5">
    <source>
        <dbReference type="ARBA" id="ARBA00022723"/>
    </source>
</evidence>
<dbReference type="CDD" id="cd15571">
    <property type="entry name" value="ePHD"/>
    <property type="match status" value="1"/>
</dbReference>
<dbReference type="InterPro" id="IPR036565">
    <property type="entry name" value="Mur-like_cat_sf"/>
</dbReference>
<comment type="similarity">
    <text evidence="2">Belongs to the JHDM3 histone demethylase family.</text>
</comment>
<feature type="domain" description="JmjN" evidence="13">
    <location>
        <begin position="133"/>
        <end position="174"/>
    </location>
</feature>
<dbReference type="OrthoDB" id="9547406at2759"/>
<dbReference type="STRING" id="105984.A0A427Y0P4"/>
<dbReference type="InterPro" id="IPR036615">
    <property type="entry name" value="Mur_ligase_C_dom_sf"/>
</dbReference>
<keyword evidence="8" id="KW-0862">Zinc</keyword>
<dbReference type="InterPro" id="IPR018109">
    <property type="entry name" value="Folylpolyglutamate_synth_CS"/>
</dbReference>
<dbReference type="SUPFAM" id="SSF51197">
    <property type="entry name" value="Clavaminate synthase-like"/>
    <property type="match status" value="1"/>
</dbReference>
<feature type="compositionally biased region" description="Low complexity" evidence="12">
    <location>
        <begin position="1181"/>
        <end position="1194"/>
    </location>
</feature>
<dbReference type="Pfam" id="PF13832">
    <property type="entry name" value="zf-HC5HC2H_2"/>
    <property type="match status" value="1"/>
</dbReference>
<dbReference type="SMART" id="SM00545">
    <property type="entry name" value="JmjN"/>
    <property type="match status" value="1"/>
</dbReference>
<feature type="compositionally biased region" description="Basic and acidic residues" evidence="12">
    <location>
        <begin position="278"/>
        <end position="294"/>
    </location>
</feature>
<dbReference type="PANTHER" id="PTHR10694">
    <property type="entry name" value="LYSINE-SPECIFIC DEMETHYLASE"/>
    <property type="match status" value="1"/>
</dbReference>
<organism evidence="16 17">
    <name type="scientific">Apiotrichum porosum</name>
    <dbReference type="NCBI Taxonomy" id="105984"/>
    <lineage>
        <taxon>Eukaryota</taxon>
        <taxon>Fungi</taxon>
        <taxon>Dikarya</taxon>
        <taxon>Basidiomycota</taxon>
        <taxon>Agaricomycotina</taxon>
        <taxon>Tremellomycetes</taxon>
        <taxon>Trichosporonales</taxon>
        <taxon>Trichosporonaceae</taxon>
        <taxon>Apiotrichum</taxon>
    </lineage>
</organism>
<comment type="catalytic activity">
    <reaction evidence="11">
        <text>N(6),N(6),N(6)-trimethyl-L-lysyl(9)-[histone H3] + 2 2-oxoglutarate + 2 O2 = N(6)-methyl-L-lysyl(9)-[histone H3] + 2 formaldehyde + 2 succinate + 2 CO2</text>
        <dbReference type="Rhea" id="RHEA:60200"/>
        <dbReference type="Rhea" id="RHEA-COMP:15538"/>
        <dbReference type="Rhea" id="RHEA-COMP:15542"/>
        <dbReference type="ChEBI" id="CHEBI:15379"/>
        <dbReference type="ChEBI" id="CHEBI:16526"/>
        <dbReference type="ChEBI" id="CHEBI:16810"/>
        <dbReference type="ChEBI" id="CHEBI:16842"/>
        <dbReference type="ChEBI" id="CHEBI:30031"/>
        <dbReference type="ChEBI" id="CHEBI:61929"/>
        <dbReference type="ChEBI" id="CHEBI:61961"/>
        <dbReference type="EC" id="1.14.11.66"/>
    </reaction>
</comment>
<dbReference type="GO" id="GO:0005524">
    <property type="term" value="F:ATP binding"/>
    <property type="evidence" value="ECO:0007669"/>
    <property type="project" value="UniProtKB-KW"/>
</dbReference>
<dbReference type="Pfam" id="PF02373">
    <property type="entry name" value="JmjC"/>
    <property type="match status" value="1"/>
</dbReference>
<dbReference type="Gene3D" id="3.90.190.20">
    <property type="entry name" value="Mur ligase, C-terminal domain"/>
    <property type="match status" value="1"/>
</dbReference>
<evidence type="ECO:0000259" key="13">
    <source>
        <dbReference type="PROSITE" id="PS51183"/>
    </source>
</evidence>
<keyword evidence="17" id="KW-1185">Reference proteome</keyword>
<dbReference type="GO" id="GO:0000785">
    <property type="term" value="C:chromatin"/>
    <property type="evidence" value="ECO:0007669"/>
    <property type="project" value="TreeGrafter"/>
</dbReference>
<evidence type="ECO:0000256" key="1">
    <source>
        <dbReference type="ARBA" id="ARBA00008276"/>
    </source>
</evidence>
<feature type="compositionally biased region" description="Polar residues" evidence="12">
    <location>
        <begin position="1001"/>
        <end position="1010"/>
    </location>
</feature>
<keyword evidence="9" id="KW-0067">ATP-binding</keyword>
<comment type="caution">
    <text evidence="16">The sequence shown here is derived from an EMBL/GenBank/DDBJ whole genome shotgun (WGS) entry which is preliminary data.</text>
</comment>
<dbReference type="PROSITE" id="PS01012">
    <property type="entry name" value="FOLYLPOLYGLU_SYNT_2"/>
    <property type="match status" value="1"/>
</dbReference>
<dbReference type="EMBL" id="RSCE01000003">
    <property type="protein sequence ID" value="RSH84610.1"/>
    <property type="molecule type" value="Genomic_DNA"/>
</dbReference>
<sequence length="1658" mass="180585">MSGAEATVRPELGRPGRRLAPETSASTSSAPLSTQAAHGASSASTPLASAKLDAPTTSAEAAPAALDASGSASTSTSHAPVAPLLPDEPEIAQPHSFFPLSNNPRHSHVQEPEPLTDEVFVHPDDDPAATRGIPVFRPTMEEFKQFDVYMEKVRRWGQRSSIVKIVPPKEWVEGVQLIDHRAMGNLEIRSPIEQRMVGQNGVFIQQNVERNRNRPLSIHEWFDKCESHADFRTPNPKETATTLDRDSKEAKALMAQRVAQAQAEKAARKEKLLAALKRKEERQREQREREERLANEPVVDASAPMEGVETVASEAQQPHHDDLPGLETSSHTSHSTGEPLATTPEAQSVVDPMATPHTAVADTPQAEPCIDSFYENTDLRQAWLPEGIHPEDFDVAACDRIERKFWKSMGTGKKDSWYGADLPGSLFADSEYPWNVANLPNLLNRLPQKLPGVNSPYLYFGMYRAAFSWHVEDMDLYSINYIHFGAPKFWYAVPQVDADRFESIVRSYFPTEANHCDQFMRHKSCTVSPFKLHAQGIRVNKLVQHQNEFVVTFPRGYHAGFNMGFNCAESVNFALPAWLEVGRKAKACTCVDFSVRIDVDNLIRPPDVAPAPSEVDEEEATGEKQSSKKRKSEGDAQSTPRKRKPKVKEMQEEAEEEEPTPSPQIPKFRIPIIKLPKPPKEPIALTPAVEAKPAITVARPAFPCVLCPSLAVEDLAPVYQPNDFIRSLAKTPGVQAHISCAIAVPEAFTDEVQTDDGPVTYIKGLENIDKARWKLKCQCCVDKRTAGMGTKIQCTKGKCIRAFHVPCARDNEEVLYFAGERLTTNPIPPPPGVGAFDQPTQYEQTSEFVVELLCPLHNPGAVELRKRKAKDTLRQKVHAIPIGALVKVKVGGASYETQLLQVKDETEKVEVRMPDLTQREVAFSALDFRPSEPTLLENEYAGPPKRSRKETAATHARPVVFTSPPATAPVQAPPQAPNPAPQPPPRVLHQAPPPLQGPSYAPQNPSNQYYQPGPPPPTFHLANSVVIVDSQHPQHHAEHRPQHFPQPPPHLPPTRQQQQQHPAPHLAGPHYAYHHQPGPHGPFGPPPTPHGPGPMLVDHMRGVPPGVVYGPRVAIPPARALGYSPPQPVPPPMGFAQNHRRAMSKQVASGVPPVPPLPSGSRQQQQNGGAPQRGWAPPPQQNGGPPQQQQPTIPGGVGKIDLGLDRMMALMSKLPPLTVPAIHLAGTNGKGSVSVLLESCINSAGLRTLRYNSPHLLEPRDAIRVNGLPVLPEVYADAIRTIQETSDVYKLDATTFEIGTAAAYYIANMTRPCIDVMIIECGMGGARDATNVLPPNLVLASGLTSVGLDHTDRLGDTITKIASEKASIAVQNGALVIAPHLHPEALEAARQVAAERTAHLVEAHPSSAMQPPSTVTLAPFRAPAPIVVRTPLAGAHGGFLDTHLALGGVHQLDNLSLALTILDVMRNDGRARGIQPKLSRLTDKVLQHGVAGAKWQGRCSWLEWTDNDNGGRRVPLLLDGAHNADSALTLRRYVDTLGVTGPRTFVISLSASPGKSPKSVLMPLLRPGDRLALADFTTPVDGMPWIRVAEKKELRSAGSTLVGRDDTLIHESPGSGPAALADALRWATKDWDTNGPGLVVVCGSLYLVADVYRLVGRG</sequence>
<dbReference type="SUPFAM" id="SSF53244">
    <property type="entry name" value="MurD-like peptide ligases, peptide-binding domain"/>
    <property type="match status" value="1"/>
</dbReference>
<evidence type="ECO:0000256" key="4">
    <source>
        <dbReference type="ARBA" id="ARBA00022598"/>
    </source>
</evidence>
<dbReference type="GO" id="GO:0010468">
    <property type="term" value="P:regulation of gene expression"/>
    <property type="evidence" value="ECO:0007669"/>
    <property type="project" value="TreeGrafter"/>
</dbReference>
<dbReference type="PROSITE" id="PS51184">
    <property type="entry name" value="JMJC"/>
    <property type="match status" value="1"/>
</dbReference>
<dbReference type="SMART" id="SM00558">
    <property type="entry name" value="JmjC"/>
    <property type="match status" value="1"/>
</dbReference>
<accession>A0A427Y0P4</accession>
<keyword evidence="10" id="KW-0460">Magnesium</keyword>
<evidence type="ECO:0000259" key="15">
    <source>
        <dbReference type="PROSITE" id="PS51805"/>
    </source>
</evidence>
<evidence type="ECO:0000256" key="6">
    <source>
        <dbReference type="ARBA" id="ARBA00022741"/>
    </source>
</evidence>
<dbReference type="PROSITE" id="PS51183">
    <property type="entry name" value="JMJN"/>
    <property type="match status" value="1"/>
</dbReference>
<dbReference type="GO" id="GO:0008270">
    <property type="term" value="F:zinc ion binding"/>
    <property type="evidence" value="ECO:0007669"/>
    <property type="project" value="UniProtKB-KW"/>
</dbReference>
<dbReference type="UniPathway" id="UPA00850"/>
<comment type="similarity">
    <text evidence="1">Belongs to the folylpolyglutamate synthase family.</text>
</comment>
<dbReference type="PANTHER" id="PTHR10694:SF7">
    <property type="entry name" value="[HISTONE H3]-TRIMETHYL-L-LYSINE(9) DEMETHYLASE"/>
    <property type="match status" value="1"/>
</dbReference>
<protein>
    <recommendedName>
        <fullName evidence="3">[histone H3]-trimethyl-L-lysine(9) demethylase</fullName>
        <ecNumber evidence="3">1.14.11.66</ecNumber>
    </recommendedName>
</protein>
<dbReference type="Gene3D" id="3.40.1190.10">
    <property type="entry name" value="Mur-like, catalytic domain"/>
    <property type="match status" value="1"/>
</dbReference>
<dbReference type="GO" id="GO:0005634">
    <property type="term" value="C:nucleus"/>
    <property type="evidence" value="ECO:0007669"/>
    <property type="project" value="TreeGrafter"/>
</dbReference>
<dbReference type="GO" id="GO:0140684">
    <property type="term" value="F:histone H3K9me2/H3K9me3 demethylase activity"/>
    <property type="evidence" value="ECO:0007669"/>
    <property type="project" value="UniProtKB-EC"/>
</dbReference>
<dbReference type="InterPro" id="IPR003349">
    <property type="entry name" value="JmjN"/>
</dbReference>
<evidence type="ECO:0000256" key="2">
    <source>
        <dbReference type="ARBA" id="ARBA00009711"/>
    </source>
</evidence>
<keyword evidence="7" id="KW-0863">Zinc-finger</keyword>
<dbReference type="InterPro" id="IPR013083">
    <property type="entry name" value="Znf_RING/FYVE/PHD"/>
</dbReference>
<dbReference type="InterPro" id="IPR001645">
    <property type="entry name" value="Folylpolyglutamate_synth"/>
</dbReference>
<feature type="domain" description="JmjC" evidence="14">
    <location>
        <begin position="428"/>
        <end position="590"/>
    </location>
</feature>
<dbReference type="Gene3D" id="3.30.40.10">
    <property type="entry name" value="Zinc/RING finger domain, C3HC4 (zinc finger)"/>
    <property type="match status" value="1"/>
</dbReference>
<evidence type="ECO:0000256" key="9">
    <source>
        <dbReference type="ARBA" id="ARBA00022840"/>
    </source>
</evidence>
<feature type="domain" description="PHD-type" evidence="15">
    <location>
        <begin position="701"/>
        <end position="858"/>
    </location>
</feature>
<keyword evidence="4" id="KW-0436">Ligase</keyword>
<feature type="compositionally biased region" description="Pro residues" evidence="12">
    <location>
        <begin position="1079"/>
        <end position="1092"/>
    </location>
</feature>
<dbReference type="NCBIfam" id="TIGR01499">
    <property type="entry name" value="folC"/>
    <property type="match status" value="1"/>
</dbReference>
<dbReference type="EC" id="1.14.11.66" evidence="3"/>
<dbReference type="InterPro" id="IPR034732">
    <property type="entry name" value="EPHD"/>
</dbReference>
<dbReference type="Pfam" id="PF02375">
    <property type="entry name" value="JmjN"/>
    <property type="match status" value="1"/>
</dbReference>
<feature type="region of interest" description="Disordered" evidence="12">
    <location>
        <begin position="605"/>
        <end position="668"/>
    </location>
</feature>
<evidence type="ECO:0000259" key="14">
    <source>
        <dbReference type="PROSITE" id="PS51184"/>
    </source>
</evidence>
<dbReference type="Gene3D" id="2.60.120.650">
    <property type="entry name" value="Cupin"/>
    <property type="match status" value="2"/>
</dbReference>
<reference evidence="16 17" key="1">
    <citation type="submission" date="2018-11" db="EMBL/GenBank/DDBJ databases">
        <title>Genome sequence of Apiotrichum porosum DSM 27194.</title>
        <authorList>
            <person name="Aliyu H."/>
            <person name="Gorte O."/>
            <person name="Ochsenreither K."/>
        </authorList>
    </citation>
    <scope>NUCLEOTIDE SEQUENCE [LARGE SCALE GENOMIC DNA]</scope>
    <source>
        <strain evidence="16 17">DSM 27194</strain>
    </source>
</reference>
<keyword evidence="5" id="KW-0479">Metal-binding</keyword>
<keyword evidence="6" id="KW-0547">Nucleotide-binding</keyword>
<dbReference type="Proteomes" id="UP000279236">
    <property type="component" value="Unassembled WGS sequence"/>
</dbReference>
<evidence type="ECO:0000256" key="12">
    <source>
        <dbReference type="SAM" id="MobiDB-lite"/>
    </source>
</evidence>
<proteinExistence type="inferred from homology"/>
<feature type="compositionally biased region" description="Low complexity" evidence="12">
    <location>
        <begin position="21"/>
        <end position="37"/>
    </location>
</feature>
<feature type="region of interest" description="Disordered" evidence="12">
    <location>
        <begin position="1"/>
        <end position="111"/>
    </location>
</feature>
<evidence type="ECO:0000256" key="10">
    <source>
        <dbReference type="ARBA" id="ARBA00022842"/>
    </source>
</evidence>
<evidence type="ECO:0000256" key="3">
    <source>
        <dbReference type="ARBA" id="ARBA00012900"/>
    </source>
</evidence>
<dbReference type="GO" id="GO:0051864">
    <property type="term" value="F:histone H3K36 demethylase activity"/>
    <property type="evidence" value="ECO:0007669"/>
    <property type="project" value="TreeGrafter"/>
</dbReference>
<evidence type="ECO:0000313" key="16">
    <source>
        <dbReference type="EMBL" id="RSH84610.1"/>
    </source>
</evidence>
<feature type="compositionally biased region" description="Pro residues" evidence="12">
    <location>
        <begin position="971"/>
        <end position="996"/>
    </location>
</feature>
<feature type="region of interest" description="Disordered" evidence="12">
    <location>
        <begin position="1125"/>
        <end position="1198"/>
    </location>
</feature>
<name>A0A427Y0P4_9TREE</name>
<feature type="region of interest" description="Disordered" evidence="12">
    <location>
        <begin position="934"/>
        <end position="1098"/>
    </location>
</feature>
<dbReference type="InterPro" id="IPR003347">
    <property type="entry name" value="JmjC_dom"/>
</dbReference>
<gene>
    <name evidence="16" type="ORF">EHS24_006134</name>
</gene>
<dbReference type="RefSeq" id="XP_028478058.1">
    <property type="nucleotide sequence ID" value="XM_028621606.1"/>
</dbReference>
<evidence type="ECO:0000256" key="11">
    <source>
        <dbReference type="ARBA" id="ARBA00049349"/>
    </source>
</evidence>
<evidence type="ECO:0000313" key="17">
    <source>
        <dbReference type="Proteomes" id="UP000279236"/>
    </source>
</evidence>
<dbReference type="PROSITE" id="PS51805">
    <property type="entry name" value="EPHD"/>
    <property type="match status" value="1"/>
</dbReference>
<dbReference type="GeneID" id="39590677"/>
<evidence type="ECO:0000256" key="7">
    <source>
        <dbReference type="ARBA" id="ARBA00022771"/>
    </source>
</evidence>
<evidence type="ECO:0000256" key="8">
    <source>
        <dbReference type="ARBA" id="ARBA00022833"/>
    </source>
</evidence>
<dbReference type="SUPFAM" id="SSF53623">
    <property type="entry name" value="MurD-like peptide ligases, catalytic domain"/>
    <property type="match status" value="1"/>
</dbReference>